<evidence type="ECO:0000313" key="1">
    <source>
        <dbReference type="EMBL" id="MWK59687.1"/>
    </source>
</evidence>
<dbReference type="AlphaFoldDB" id="A0A1I0UGG7"/>
<dbReference type="Proteomes" id="UP000461288">
    <property type="component" value="Unassembled WGS sequence"/>
</dbReference>
<evidence type="ECO:0000313" key="2">
    <source>
        <dbReference type="Proteomes" id="UP000461288"/>
    </source>
</evidence>
<reference evidence="1 2" key="1">
    <citation type="submission" date="2019-12" db="EMBL/GenBank/DDBJ databases">
        <title>Draft genome sequence of Pseudomonas otitidis recovered from a chicken carcass.</title>
        <authorList>
            <person name="Vieira T.R."/>
            <person name="Oliviera E.F.C."/>
            <person name="Silva N.M.V."/>
            <person name="Sambrano G.E."/>
            <person name="Cibulski S.P."/>
            <person name="Cardoso M.R.I."/>
        </authorList>
    </citation>
    <scope>NUCLEOTIDE SEQUENCE [LARGE SCALE GENOMIC DNA]</scope>
    <source>
        <strain evidence="1 2">25_K</strain>
    </source>
</reference>
<dbReference type="RefSeq" id="WP_074971362.1">
    <property type="nucleotide sequence ID" value="NZ_FOJP01000012.1"/>
</dbReference>
<sequence>MATSAVTFEGRHAFINDASLYELIKAIAFNLKSRVDEGSEHNWLILACCSWMDEYETMPPGLRDIDLDRWLITPERKEMFRAYLQWLKSVPIDRKPYDSDVLIKVIDRLELELFDAAGSA</sequence>
<name>A0A1I0UGG7_9GAMM</name>
<dbReference type="EMBL" id="WTFN01000111">
    <property type="protein sequence ID" value="MWK59687.1"/>
    <property type="molecule type" value="Genomic_DNA"/>
</dbReference>
<organism evidence="1 2">
    <name type="scientific">Metapseudomonas otitidis</name>
    <dbReference type="NCBI Taxonomy" id="319939"/>
    <lineage>
        <taxon>Bacteria</taxon>
        <taxon>Pseudomonadati</taxon>
        <taxon>Pseudomonadota</taxon>
        <taxon>Gammaproteobacteria</taxon>
        <taxon>Pseudomonadales</taxon>
        <taxon>Pseudomonadaceae</taxon>
        <taxon>Metapseudomonas</taxon>
    </lineage>
</organism>
<gene>
    <name evidence="1" type="ORF">GO594_27180</name>
</gene>
<comment type="caution">
    <text evidence="1">The sequence shown here is derived from an EMBL/GenBank/DDBJ whole genome shotgun (WGS) entry which is preliminary data.</text>
</comment>
<proteinExistence type="predicted"/>
<protein>
    <submittedName>
        <fullName evidence="1">Uncharacterized protein</fullName>
    </submittedName>
</protein>
<accession>A0A1I0UGG7</accession>